<comment type="caution">
    <text evidence="5">The sequence shown here is derived from an EMBL/GenBank/DDBJ whole genome shotgun (WGS) entry which is preliminary data.</text>
</comment>
<comment type="cofactor">
    <cofactor evidence="1">
        <name>pantetheine 4'-phosphate</name>
        <dbReference type="ChEBI" id="CHEBI:47942"/>
    </cofactor>
</comment>
<dbReference type="GO" id="GO:0043041">
    <property type="term" value="P:amino acid activation for nonribosomal peptide biosynthetic process"/>
    <property type="evidence" value="ECO:0007669"/>
    <property type="project" value="TreeGrafter"/>
</dbReference>
<evidence type="ECO:0000256" key="3">
    <source>
        <dbReference type="ARBA" id="ARBA00022553"/>
    </source>
</evidence>
<dbReference type="GO" id="GO:0044550">
    <property type="term" value="P:secondary metabolite biosynthetic process"/>
    <property type="evidence" value="ECO:0007669"/>
    <property type="project" value="TreeGrafter"/>
</dbReference>
<dbReference type="InterPro" id="IPR041464">
    <property type="entry name" value="TubC_N"/>
</dbReference>
<dbReference type="GO" id="GO:0003824">
    <property type="term" value="F:catalytic activity"/>
    <property type="evidence" value="ECO:0007669"/>
    <property type="project" value="InterPro"/>
</dbReference>
<dbReference type="InterPro" id="IPR029058">
    <property type="entry name" value="AB_hydrolase_fold"/>
</dbReference>
<dbReference type="Gene3D" id="3.40.50.1820">
    <property type="entry name" value="alpha/beta hydrolase"/>
    <property type="match status" value="1"/>
</dbReference>
<evidence type="ECO:0000256" key="1">
    <source>
        <dbReference type="ARBA" id="ARBA00001957"/>
    </source>
</evidence>
<dbReference type="InterPro" id="IPR001031">
    <property type="entry name" value="Thioesterase"/>
</dbReference>
<keyword evidence="3" id="KW-0597">Phosphoprotein</keyword>
<dbReference type="GO" id="GO:0005829">
    <property type="term" value="C:cytosol"/>
    <property type="evidence" value="ECO:0007669"/>
    <property type="project" value="TreeGrafter"/>
</dbReference>
<dbReference type="AlphaFoldDB" id="A0A2A2TMK3"/>
<accession>A0A2A2TMK3</accession>
<dbReference type="SUPFAM" id="SSF56801">
    <property type="entry name" value="Acetyl-CoA synthetase-like"/>
    <property type="match status" value="1"/>
</dbReference>
<dbReference type="EMBL" id="NTFS01000038">
    <property type="protein sequence ID" value="PAX59719.1"/>
    <property type="molecule type" value="Genomic_DNA"/>
</dbReference>
<dbReference type="InterPro" id="IPR044894">
    <property type="entry name" value="TubC_N_sf"/>
</dbReference>
<dbReference type="Proteomes" id="UP000218238">
    <property type="component" value="Unassembled WGS sequence"/>
</dbReference>
<dbReference type="Pfam" id="PF00550">
    <property type="entry name" value="PP-binding"/>
    <property type="match status" value="1"/>
</dbReference>
<sequence length="1021" mass="115513">MHLEQRKLDTFLAEMRHLDVKLWVEGDRLRYKAAKDVMTPALLAELRDRKTEILEFLQNASLATDINSLTIRAVSRNLDLPLSISQERLWYQHQFEPSSSLNNIITAYRIQGNLNIEWLRKIQSEIVHRHEILRTTFPRVNGKPKVMIAPDWDDLPITLEDLQSVPAAEREEVAHQRAIAESRRPFDLEKGPLLRLHLIRVAPDDHFLSMTLHRVMADGVSVDIFFREIVTLYEAFLLDKPASLPELPIQYLDYAYWQRQKLQGEFLASNLYYWKQHLEGSIPVLNLPTSRPRPSVQSFNTLRRRLIFPKTLNDALNALAQQEETTLFTTLLAALKVLLYRYSGKDDLVICCSNAGRNRAEVEPLIGPFFNTLALRTHLDGDPSFRKLLGRAKKTTLDGFAHQELPFEQLIAELGTSNNRGRSPLFQMFFALNPSWKDGNTLSSAELPGIVFDTMFGYLYTGKTKFDLFLVARESEEGLQLLFEYNSDIFDSDVILPIMDYFRTLLESIVTNPDEPISKLALLTSVEQGQLLEDWNRSETYILDRYLQPTPMGVLGEVYIGASKIDDQANGESLIANPFKPGERLYKTGTVGRYRPDGSIEYIEETESADLESPTPVKEKKYVASRDAIEEQLTEIWERVLNIQPIGIQDNFFDLGGHSILAVLLFSQIEETFGKNLPLSTLLQSSTIELQAKLLREDNLADAWSPLVKIKVGDTNNTNKPPLFCIHGGGFNVLIYRHVAENLAPDQPVYGLQARGLDGDQTVIADRLEDMATDYIQQIKTVQPQGPYLLAGLSNGGNIALEMAQQLNARGEKVSLLAMFDCYAPDGIKLLPTKQRFFSSLQYALRYSLPRFATKVRDKGLLATLSKVEPLKSSDKENNPKEGKTTVKPKATKKLDINSAMDRISQYILEHSPWVFFSPKAQLRDVESSVGDNIKQLEETYSNIHKAYTVKPYPGRITLFKAGEVPPGFHVDPLLGWGKIAAEGVELHHIPGHHTSLMTSPILPEKMKASLEKALAPYQSP</sequence>
<dbReference type="GO" id="GO:0031177">
    <property type="term" value="F:phosphopantetheine binding"/>
    <property type="evidence" value="ECO:0007669"/>
    <property type="project" value="TreeGrafter"/>
</dbReference>
<dbReference type="GO" id="GO:0008610">
    <property type="term" value="P:lipid biosynthetic process"/>
    <property type="evidence" value="ECO:0007669"/>
    <property type="project" value="UniProtKB-ARBA"/>
</dbReference>
<keyword evidence="2" id="KW-0596">Phosphopantetheine</keyword>
<proteinExistence type="predicted"/>
<evidence type="ECO:0000313" key="5">
    <source>
        <dbReference type="EMBL" id="PAX59719.1"/>
    </source>
</evidence>
<name>A0A2A2TMK3_9CYAN</name>
<dbReference type="Gene3D" id="2.30.38.10">
    <property type="entry name" value="Luciferase, Domain 3"/>
    <property type="match status" value="1"/>
</dbReference>
<dbReference type="Pfam" id="PF00668">
    <property type="entry name" value="Condensation"/>
    <property type="match status" value="1"/>
</dbReference>
<dbReference type="Gene3D" id="1.10.1200.10">
    <property type="entry name" value="ACP-like"/>
    <property type="match status" value="1"/>
</dbReference>
<dbReference type="SUPFAM" id="SSF53474">
    <property type="entry name" value="alpha/beta-Hydrolases"/>
    <property type="match status" value="1"/>
</dbReference>
<dbReference type="Pfam" id="PF18563">
    <property type="entry name" value="TubC_N"/>
    <property type="match status" value="1"/>
</dbReference>
<dbReference type="CDD" id="cd19531">
    <property type="entry name" value="LCL_NRPS-like"/>
    <property type="match status" value="1"/>
</dbReference>
<dbReference type="InterPro" id="IPR023213">
    <property type="entry name" value="CAT-like_dom_sf"/>
</dbReference>
<dbReference type="SUPFAM" id="SSF47336">
    <property type="entry name" value="ACP-like"/>
    <property type="match status" value="1"/>
</dbReference>
<dbReference type="Gene3D" id="3.30.559.30">
    <property type="entry name" value="Nonribosomal peptide synthetase, condensation domain"/>
    <property type="match status" value="1"/>
</dbReference>
<dbReference type="PANTHER" id="PTHR45527:SF1">
    <property type="entry name" value="FATTY ACID SYNTHASE"/>
    <property type="match status" value="1"/>
</dbReference>
<dbReference type="InterPro" id="IPR036736">
    <property type="entry name" value="ACP-like_sf"/>
</dbReference>
<protein>
    <recommendedName>
        <fullName evidence="4">Carrier domain-containing protein</fullName>
    </recommendedName>
</protein>
<dbReference type="PROSITE" id="PS50075">
    <property type="entry name" value="CARRIER"/>
    <property type="match status" value="1"/>
</dbReference>
<dbReference type="SUPFAM" id="SSF52777">
    <property type="entry name" value="CoA-dependent acyltransferases"/>
    <property type="match status" value="2"/>
</dbReference>
<feature type="domain" description="Carrier" evidence="4">
    <location>
        <begin position="624"/>
        <end position="699"/>
    </location>
</feature>
<dbReference type="RefSeq" id="WP_095720760.1">
    <property type="nucleotide sequence ID" value="NZ_NTFS01000038.1"/>
</dbReference>
<dbReference type="FunFam" id="1.10.1200.10:FF:000005">
    <property type="entry name" value="Nonribosomal peptide synthetase 1"/>
    <property type="match status" value="1"/>
</dbReference>
<dbReference type="InterPro" id="IPR009081">
    <property type="entry name" value="PP-bd_ACP"/>
</dbReference>
<dbReference type="OrthoDB" id="9757538at2"/>
<dbReference type="Pfam" id="PF00975">
    <property type="entry name" value="Thioesterase"/>
    <property type="match status" value="1"/>
</dbReference>
<dbReference type="Gene3D" id="1.10.10.1830">
    <property type="entry name" value="Non-ribosomal peptide synthase, adenylation domain"/>
    <property type="match status" value="1"/>
</dbReference>
<dbReference type="Gene3D" id="3.30.559.10">
    <property type="entry name" value="Chloramphenicol acetyltransferase-like domain"/>
    <property type="match status" value="1"/>
</dbReference>
<evidence type="ECO:0000256" key="2">
    <source>
        <dbReference type="ARBA" id="ARBA00022450"/>
    </source>
</evidence>
<keyword evidence="6" id="KW-1185">Reference proteome</keyword>
<gene>
    <name evidence="5" type="ORF">CK510_05665</name>
</gene>
<dbReference type="PANTHER" id="PTHR45527">
    <property type="entry name" value="NONRIBOSOMAL PEPTIDE SYNTHETASE"/>
    <property type="match status" value="1"/>
</dbReference>
<evidence type="ECO:0000259" key="4">
    <source>
        <dbReference type="PROSITE" id="PS50075"/>
    </source>
</evidence>
<organism evidence="5 6">
    <name type="scientific">Brunnivagina elsteri CCALA 953</name>
    <dbReference type="NCBI Taxonomy" id="987040"/>
    <lineage>
        <taxon>Bacteria</taxon>
        <taxon>Bacillati</taxon>
        <taxon>Cyanobacteriota</taxon>
        <taxon>Cyanophyceae</taxon>
        <taxon>Nostocales</taxon>
        <taxon>Calotrichaceae</taxon>
        <taxon>Brunnivagina</taxon>
    </lineage>
</organism>
<dbReference type="InterPro" id="IPR001242">
    <property type="entry name" value="Condensation_dom"/>
</dbReference>
<evidence type="ECO:0000313" key="6">
    <source>
        <dbReference type="Proteomes" id="UP000218238"/>
    </source>
</evidence>
<reference evidence="5 6" key="1">
    <citation type="submission" date="2017-08" db="EMBL/GenBank/DDBJ databases">
        <title>Draft genome sequence of filamentous cyanobacterium Calothrix elsteri CCALA 953.</title>
        <authorList>
            <person name="Gagunashvili A.N."/>
            <person name="Elster J."/>
            <person name="Andresson O.S."/>
        </authorList>
    </citation>
    <scope>NUCLEOTIDE SEQUENCE [LARGE SCALE GENOMIC DNA]</scope>
    <source>
        <strain evidence="5 6">CCALA 953</strain>
    </source>
</reference>